<evidence type="ECO:0000256" key="6">
    <source>
        <dbReference type="ARBA" id="ARBA00023136"/>
    </source>
</evidence>
<sequence length="464" mass="54140">MNRYRHYSNINRIFLLILDITLIAFAFKISNLFRYGNLELEHQYSIFFVMFGLMWWIVSGFKNFVFRVDGFVPLEKKFANLLNAFILHAFLLASCIVIFNLEQLSRLLLLYTYLSTALLIGFSRLVLAQVNKYFTRSDMAYSRFVIVGTGPAAIALYQTFNNNDNPGTKFMGFFDDEPDMNSPYSNLVKGSVDDLKEFCLQNSIDEVYYTLPLNNKEQIDELSAFADDNFLYLRIVPDFSAIVQRDVNMYFYNNIPMISIRKEPLEMITNRLVKRAFDIVFSLGVILFMFPILLPIIALAIRISSPGPIFFKQLRPGKKNRLFVCYKFRTMRVNNQTELQATKNDPRITRVGAFLRKTNLDELPQFFNVLLGDMSVVGPRPNLVSQLDHYSKVITKYKIRHFVTPGITGYAQVSGFRGETKEVHLMEKRVEYDVKYMENWSFMMDMRIIFLTVWNMIKGEKNAY</sequence>
<dbReference type="InterPro" id="IPR003362">
    <property type="entry name" value="Bact_transf"/>
</dbReference>
<evidence type="ECO:0000256" key="1">
    <source>
        <dbReference type="ARBA" id="ARBA00004141"/>
    </source>
</evidence>
<dbReference type="EC" id="2.7.8.31" evidence="9"/>
<feature type="transmembrane region" description="Helical" evidence="7">
    <location>
        <begin position="12"/>
        <end position="33"/>
    </location>
</feature>
<keyword evidence="5 7" id="KW-1133">Transmembrane helix</keyword>
<gene>
    <name evidence="9" type="ORF">ACFSKP_04330</name>
</gene>
<evidence type="ECO:0000256" key="5">
    <source>
        <dbReference type="ARBA" id="ARBA00022989"/>
    </source>
</evidence>
<evidence type="ECO:0000256" key="2">
    <source>
        <dbReference type="ARBA" id="ARBA00006464"/>
    </source>
</evidence>
<dbReference type="InterPro" id="IPR017475">
    <property type="entry name" value="EPS_sugar_tfrase"/>
</dbReference>
<feature type="transmembrane region" description="Helical" evidence="7">
    <location>
        <begin position="107"/>
        <end position="128"/>
    </location>
</feature>
<evidence type="ECO:0000313" key="9">
    <source>
        <dbReference type="EMBL" id="MFD2245469.1"/>
    </source>
</evidence>
<dbReference type="Proteomes" id="UP001597374">
    <property type="component" value="Unassembled WGS sequence"/>
</dbReference>
<feature type="transmembrane region" description="Helical" evidence="7">
    <location>
        <begin position="279"/>
        <end position="301"/>
    </location>
</feature>
<evidence type="ECO:0000256" key="4">
    <source>
        <dbReference type="ARBA" id="ARBA00022692"/>
    </source>
</evidence>
<comment type="caution">
    <text evidence="9">The sequence shown here is derived from an EMBL/GenBank/DDBJ whole genome shotgun (WGS) entry which is preliminary data.</text>
</comment>
<dbReference type="EMBL" id="JBHUIM010000001">
    <property type="protein sequence ID" value="MFD2245469.1"/>
    <property type="molecule type" value="Genomic_DNA"/>
</dbReference>
<name>A0ABW5CTY4_9BACT</name>
<feature type="domain" description="Bacterial sugar transferase" evidence="8">
    <location>
        <begin position="274"/>
        <end position="457"/>
    </location>
</feature>
<dbReference type="NCBIfam" id="TIGR03025">
    <property type="entry name" value="EPS_sugtrans"/>
    <property type="match status" value="1"/>
</dbReference>
<proteinExistence type="inferred from homology"/>
<evidence type="ECO:0000256" key="3">
    <source>
        <dbReference type="ARBA" id="ARBA00022679"/>
    </source>
</evidence>
<dbReference type="PANTHER" id="PTHR30576:SF0">
    <property type="entry name" value="UNDECAPRENYL-PHOSPHATE N-ACETYLGALACTOSAMINYL 1-PHOSPHATE TRANSFERASE-RELATED"/>
    <property type="match status" value="1"/>
</dbReference>
<dbReference type="PANTHER" id="PTHR30576">
    <property type="entry name" value="COLANIC BIOSYNTHESIS UDP-GLUCOSE LIPID CARRIER TRANSFERASE"/>
    <property type="match status" value="1"/>
</dbReference>
<reference evidence="10" key="1">
    <citation type="journal article" date="2019" name="Int. J. Syst. Evol. Microbiol.">
        <title>The Global Catalogue of Microorganisms (GCM) 10K type strain sequencing project: providing services to taxonomists for standard genome sequencing and annotation.</title>
        <authorList>
            <consortium name="The Broad Institute Genomics Platform"/>
            <consortium name="The Broad Institute Genome Sequencing Center for Infectious Disease"/>
            <person name="Wu L."/>
            <person name="Ma J."/>
        </authorList>
    </citation>
    <scope>NUCLEOTIDE SEQUENCE [LARGE SCALE GENOMIC DNA]</scope>
    <source>
        <strain evidence="10">CGMCC 4.1782</strain>
    </source>
</reference>
<evidence type="ECO:0000313" key="10">
    <source>
        <dbReference type="Proteomes" id="UP001597374"/>
    </source>
</evidence>
<comment type="subcellular location">
    <subcellularLocation>
        <location evidence="1">Membrane</location>
        <topology evidence="1">Multi-pass membrane protein</topology>
    </subcellularLocation>
</comment>
<dbReference type="Pfam" id="PF02397">
    <property type="entry name" value="Bac_transf"/>
    <property type="match status" value="1"/>
</dbReference>
<dbReference type="GO" id="GO:0089702">
    <property type="term" value="F:undecaprenyl-phosphate glucose phosphotransferase activity"/>
    <property type="evidence" value="ECO:0007669"/>
    <property type="project" value="UniProtKB-EC"/>
</dbReference>
<feature type="transmembrane region" description="Helical" evidence="7">
    <location>
        <begin position="45"/>
        <end position="66"/>
    </location>
</feature>
<evidence type="ECO:0000259" key="8">
    <source>
        <dbReference type="Pfam" id="PF02397"/>
    </source>
</evidence>
<dbReference type="Gene3D" id="3.40.50.720">
    <property type="entry name" value="NAD(P)-binding Rossmann-like Domain"/>
    <property type="match status" value="1"/>
</dbReference>
<keyword evidence="4 7" id="KW-0812">Transmembrane</keyword>
<dbReference type="InterPro" id="IPR017473">
    <property type="entry name" value="Undecaprenyl-P_gluc_Ptfrase"/>
</dbReference>
<keyword evidence="6 7" id="KW-0472">Membrane</keyword>
<keyword evidence="10" id="KW-1185">Reference proteome</keyword>
<organism evidence="9 10">
    <name type="scientific">Pontibacter ruber</name>
    <dbReference type="NCBI Taxonomy" id="1343895"/>
    <lineage>
        <taxon>Bacteria</taxon>
        <taxon>Pseudomonadati</taxon>
        <taxon>Bacteroidota</taxon>
        <taxon>Cytophagia</taxon>
        <taxon>Cytophagales</taxon>
        <taxon>Hymenobacteraceae</taxon>
        <taxon>Pontibacter</taxon>
    </lineage>
</organism>
<keyword evidence="3 9" id="KW-0808">Transferase</keyword>
<feature type="transmembrane region" description="Helical" evidence="7">
    <location>
        <begin position="78"/>
        <end position="101"/>
    </location>
</feature>
<accession>A0ABW5CTY4</accession>
<comment type="similarity">
    <text evidence="2">Belongs to the bacterial sugar transferase family.</text>
</comment>
<dbReference type="RefSeq" id="WP_250429074.1">
    <property type="nucleotide sequence ID" value="NZ_JALPRR010000002.1"/>
</dbReference>
<dbReference type="NCBIfam" id="TIGR03023">
    <property type="entry name" value="WcaJ_sugtrans"/>
    <property type="match status" value="1"/>
</dbReference>
<evidence type="ECO:0000256" key="7">
    <source>
        <dbReference type="SAM" id="Phobius"/>
    </source>
</evidence>
<protein>
    <submittedName>
        <fullName evidence="9">Undecaprenyl-phosphate glucose phosphotransferase</fullName>
        <ecNumber evidence="9">2.7.8.31</ecNumber>
    </submittedName>
</protein>
<dbReference type="Pfam" id="PF13727">
    <property type="entry name" value="CoA_binding_3"/>
    <property type="match status" value="1"/>
</dbReference>